<dbReference type="PROSITE" id="PS51635">
    <property type="entry name" value="PNPLA"/>
    <property type="match status" value="1"/>
</dbReference>
<gene>
    <name evidence="6" type="primary">rssA</name>
    <name evidence="6" type="ORF">MOOR_24630</name>
</gene>
<protein>
    <submittedName>
        <fullName evidence="6">NTE family protein RssA</fullName>
    </submittedName>
</protein>
<evidence type="ECO:0000256" key="4">
    <source>
        <dbReference type="PROSITE-ProRule" id="PRU01161"/>
    </source>
</evidence>
<evidence type="ECO:0000256" key="2">
    <source>
        <dbReference type="ARBA" id="ARBA00022963"/>
    </source>
</evidence>
<evidence type="ECO:0000256" key="1">
    <source>
        <dbReference type="ARBA" id="ARBA00022801"/>
    </source>
</evidence>
<feature type="domain" description="PNPLA" evidence="5">
    <location>
        <begin position="5"/>
        <end position="182"/>
    </location>
</feature>
<feature type="active site" description="Nucleophile" evidence="4">
    <location>
        <position position="38"/>
    </location>
</feature>
<feature type="short sequence motif" description="GXSXG" evidence="4">
    <location>
        <begin position="36"/>
        <end position="40"/>
    </location>
</feature>
<sequence length="273" mass="28901">MRFGLALGGGGLKGVAHLGVLRVLEENGLKPDLVVGTSAGSIAAALYGAGLLPAVSSISNLPLLNALALENHRLTGLPLGLLNGGTIEGMLKRTIGNRRLSEMQPTTAAVTCDLTTGETVIYTGARPVKPLPPDFVIGGDVPAWQAVRASISIPALFAPYRIGSRLLVDGGLTDNVPADIAHYLGAEIIIAVDLGCGISNRNFHHAGEVLLQSLDIISRRNTSLTLRLYADLILEPIKKPVSFWDASQFSNLVNAGMEETRKQLPKIRRLLGH</sequence>
<feature type="short sequence motif" description="DGA/G" evidence="4">
    <location>
        <begin position="169"/>
        <end position="171"/>
    </location>
</feature>
<name>A0A1J5JWD9_NEOTH</name>
<dbReference type="EMBL" id="MIHH01000021">
    <property type="protein sequence ID" value="OIQ07905.1"/>
    <property type="molecule type" value="Genomic_DNA"/>
</dbReference>
<comment type="caution">
    <text evidence="6">The sequence shown here is derived from an EMBL/GenBank/DDBJ whole genome shotgun (WGS) entry which is preliminary data.</text>
</comment>
<feature type="active site" description="Proton acceptor" evidence="4">
    <location>
        <position position="169"/>
    </location>
</feature>
<keyword evidence="3 4" id="KW-0443">Lipid metabolism</keyword>
<dbReference type="InterPro" id="IPR050301">
    <property type="entry name" value="NTE"/>
</dbReference>
<dbReference type="Proteomes" id="UP000182743">
    <property type="component" value="Unassembled WGS sequence"/>
</dbReference>
<accession>A0A1J5JWD9</accession>
<dbReference type="PANTHER" id="PTHR14226">
    <property type="entry name" value="NEUROPATHY TARGET ESTERASE/SWISS CHEESE D.MELANOGASTER"/>
    <property type="match status" value="1"/>
</dbReference>
<dbReference type="SUPFAM" id="SSF52151">
    <property type="entry name" value="FabD/lysophospholipase-like"/>
    <property type="match status" value="1"/>
</dbReference>
<proteinExistence type="predicted"/>
<dbReference type="Gene3D" id="3.40.1090.10">
    <property type="entry name" value="Cytosolic phospholipase A2 catalytic domain"/>
    <property type="match status" value="2"/>
</dbReference>
<dbReference type="InterPro" id="IPR002641">
    <property type="entry name" value="PNPLA_dom"/>
</dbReference>
<evidence type="ECO:0000256" key="3">
    <source>
        <dbReference type="ARBA" id="ARBA00023098"/>
    </source>
</evidence>
<dbReference type="Pfam" id="PF01734">
    <property type="entry name" value="Patatin"/>
    <property type="match status" value="1"/>
</dbReference>
<feature type="short sequence motif" description="GXGXXG" evidence="4">
    <location>
        <begin position="9"/>
        <end position="14"/>
    </location>
</feature>
<evidence type="ECO:0000313" key="7">
    <source>
        <dbReference type="Proteomes" id="UP000182743"/>
    </source>
</evidence>
<keyword evidence="2 4" id="KW-0442">Lipid degradation</keyword>
<dbReference type="GO" id="GO:0016787">
    <property type="term" value="F:hydrolase activity"/>
    <property type="evidence" value="ECO:0007669"/>
    <property type="project" value="UniProtKB-UniRule"/>
</dbReference>
<dbReference type="InterPro" id="IPR016035">
    <property type="entry name" value="Acyl_Trfase/lysoPLipase"/>
</dbReference>
<reference evidence="6 7" key="1">
    <citation type="submission" date="2016-08" db="EMBL/GenBank/DDBJ databases">
        <title>Genome-based comparison of Moorella thermoacetic strains.</title>
        <authorList>
            <person name="Poehlein A."/>
            <person name="Bengelsdorf F.R."/>
            <person name="Esser C."/>
            <person name="Duerre P."/>
            <person name="Daniel R."/>
        </authorList>
    </citation>
    <scope>NUCLEOTIDE SEQUENCE [LARGE SCALE GENOMIC DNA]</scope>
    <source>
        <strain evidence="6 7">DSM 11768</strain>
    </source>
</reference>
<dbReference type="AlphaFoldDB" id="A0A1J5JWD9"/>
<dbReference type="RefSeq" id="WP_071521468.1">
    <property type="nucleotide sequence ID" value="NZ_CP017237.1"/>
</dbReference>
<organism evidence="6 7">
    <name type="scientific">Neomoorella thermoacetica</name>
    <name type="common">Clostridium thermoaceticum</name>
    <dbReference type="NCBI Taxonomy" id="1525"/>
    <lineage>
        <taxon>Bacteria</taxon>
        <taxon>Bacillati</taxon>
        <taxon>Bacillota</taxon>
        <taxon>Clostridia</taxon>
        <taxon>Neomoorellales</taxon>
        <taxon>Neomoorellaceae</taxon>
        <taxon>Neomoorella</taxon>
    </lineage>
</organism>
<evidence type="ECO:0000313" key="6">
    <source>
        <dbReference type="EMBL" id="OIQ07905.1"/>
    </source>
</evidence>
<dbReference type="GO" id="GO:0016042">
    <property type="term" value="P:lipid catabolic process"/>
    <property type="evidence" value="ECO:0007669"/>
    <property type="project" value="UniProtKB-UniRule"/>
</dbReference>
<evidence type="ECO:0000259" key="5">
    <source>
        <dbReference type="PROSITE" id="PS51635"/>
    </source>
</evidence>
<dbReference type="PANTHER" id="PTHR14226:SF76">
    <property type="entry name" value="NTE FAMILY PROTEIN RSSA"/>
    <property type="match status" value="1"/>
</dbReference>
<keyword evidence="1 4" id="KW-0378">Hydrolase</keyword>